<comment type="caution">
    <text evidence="1">The sequence shown here is derived from an EMBL/GenBank/DDBJ whole genome shotgun (WGS) entry which is preliminary data.</text>
</comment>
<proteinExistence type="predicted"/>
<dbReference type="EMBL" id="LAZR01002677">
    <property type="protein sequence ID" value="KKN26990.1"/>
    <property type="molecule type" value="Genomic_DNA"/>
</dbReference>
<dbReference type="AlphaFoldDB" id="A0A0F9P582"/>
<protein>
    <submittedName>
        <fullName evidence="1">Uncharacterized protein</fullName>
    </submittedName>
</protein>
<name>A0A0F9P582_9ZZZZ</name>
<sequence>MKIENVKNINRKEYKSNIKIKKLKTRLEKIEKLRLEQNGG</sequence>
<gene>
    <name evidence="1" type="ORF">LCGC14_0869190</name>
</gene>
<evidence type="ECO:0000313" key="1">
    <source>
        <dbReference type="EMBL" id="KKN26990.1"/>
    </source>
</evidence>
<accession>A0A0F9P582</accession>
<reference evidence="1" key="1">
    <citation type="journal article" date="2015" name="Nature">
        <title>Complex archaea that bridge the gap between prokaryotes and eukaryotes.</title>
        <authorList>
            <person name="Spang A."/>
            <person name="Saw J.H."/>
            <person name="Jorgensen S.L."/>
            <person name="Zaremba-Niedzwiedzka K."/>
            <person name="Martijn J."/>
            <person name="Lind A.E."/>
            <person name="van Eijk R."/>
            <person name="Schleper C."/>
            <person name="Guy L."/>
            <person name="Ettema T.J."/>
        </authorList>
    </citation>
    <scope>NUCLEOTIDE SEQUENCE</scope>
</reference>
<organism evidence="1">
    <name type="scientific">marine sediment metagenome</name>
    <dbReference type="NCBI Taxonomy" id="412755"/>
    <lineage>
        <taxon>unclassified sequences</taxon>
        <taxon>metagenomes</taxon>
        <taxon>ecological metagenomes</taxon>
    </lineage>
</organism>